<evidence type="ECO:0000313" key="5">
    <source>
        <dbReference type="EMBL" id="KAF3949024.1"/>
    </source>
</evidence>
<dbReference type="GO" id="GO:0000166">
    <property type="term" value="F:nucleotide binding"/>
    <property type="evidence" value="ECO:0007669"/>
    <property type="project" value="UniProtKB-KW"/>
</dbReference>
<dbReference type="EMBL" id="JRKL02006372">
    <property type="protein sequence ID" value="KAF3949024.1"/>
    <property type="molecule type" value="Genomic_DNA"/>
</dbReference>
<comment type="caution">
    <text evidence="5">The sequence shown here is derived from an EMBL/GenBank/DDBJ whole genome shotgun (WGS) entry which is preliminary data.</text>
</comment>
<organism evidence="5 6">
    <name type="scientific">Castanea mollissima</name>
    <name type="common">Chinese chestnut</name>
    <dbReference type="NCBI Taxonomy" id="60419"/>
    <lineage>
        <taxon>Eukaryota</taxon>
        <taxon>Viridiplantae</taxon>
        <taxon>Streptophyta</taxon>
        <taxon>Embryophyta</taxon>
        <taxon>Tracheophyta</taxon>
        <taxon>Spermatophyta</taxon>
        <taxon>Magnoliopsida</taxon>
        <taxon>eudicotyledons</taxon>
        <taxon>Gunneridae</taxon>
        <taxon>Pentapetalae</taxon>
        <taxon>rosids</taxon>
        <taxon>fabids</taxon>
        <taxon>Fagales</taxon>
        <taxon>Fagaceae</taxon>
        <taxon>Castanea</taxon>
    </lineage>
</organism>
<dbReference type="OrthoDB" id="37484at2759"/>
<evidence type="ECO:0000313" key="6">
    <source>
        <dbReference type="Proteomes" id="UP000737018"/>
    </source>
</evidence>
<evidence type="ECO:0000259" key="4">
    <source>
        <dbReference type="Pfam" id="PF18052"/>
    </source>
</evidence>
<keyword evidence="1" id="KW-0677">Repeat</keyword>
<evidence type="ECO:0000256" key="3">
    <source>
        <dbReference type="ARBA" id="ARBA00022821"/>
    </source>
</evidence>
<accession>A0A8J4QMP3</accession>
<protein>
    <recommendedName>
        <fullName evidence="4">Disease resistance N-terminal domain-containing protein</fullName>
    </recommendedName>
</protein>
<dbReference type="Gene3D" id="1.20.5.4130">
    <property type="match status" value="1"/>
</dbReference>
<evidence type="ECO:0000256" key="2">
    <source>
        <dbReference type="ARBA" id="ARBA00022741"/>
    </source>
</evidence>
<keyword evidence="2" id="KW-0547">Nucleotide-binding</keyword>
<name>A0A8J4QMP3_9ROSI</name>
<reference evidence="5" key="1">
    <citation type="submission" date="2020-03" db="EMBL/GenBank/DDBJ databases">
        <title>Castanea mollissima Vanexum genome sequencing.</title>
        <authorList>
            <person name="Staton M."/>
        </authorList>
    </citation>
    <scope>NUCLEOTIDE SEQUENCE</scope>
    <source>
        <tissue evidence="5">Leaf</tissue>
    </source>
</reference>
<feature type="domain" description="Disease resistance N-terminal" evidence="4">
    <location>
        <begin position="18"/>
        <end position="111"/>
    </location>
</feature>
<dbReference type="PANTHER" id="PTHR19338">
    <property type="entry name" value="TRANSLOCASE OF INNER MITOCHONDRIAL MEMBRANE 13 HOMOLOG"/>
    <property type="match status" value="1"/>
</dbReference>
<dbReference type="Pfam" id="PF18052">
    <property type="entry name" value="Rx_N"/>
    <property type="match status" value="1"/>
</dbReference>
<evidence type="ECO:0000256" key="1">
    <source>
        <dbReference type="ARBA" id="ARBA00022737"/>
    </source>
</evidence>
<dbReference type="InterPro" id="IPR041118">
    <property type="entry name" value="Rx_N"/>
</dbReference>
<proteinExistence type="predicted"/>
<dbReference type="AlphaFoldDB" id="A0A8J4QMP3"/>
<keyword evidence="6" id="KW-1185">Reference proteome</keyword>
<dbReference type="GO" id="GO:0006952">
    <property type="term" value="P:defense response"/>
    <property type="evidence" value="ECO:0007669"/>
    <property type="project" value="UniProtKB-KW"/>
</dbReference>
<keyword evidence="3" id="KW-0611">Plant defense</keyword>
<dbReference type="PANTHER" id="PTHR19338:SF37">
    <property type="entry name" value="DISEASE RESISTANCE PROTEIN RGA4"/>
    <property type="match status" value="1"/>
</dbReference>
<sequence>MSIKAVAGTVAGAAGGAALSSFFDELFDNLSSSDLLKIFWQENVDTDLKKWKRTLLEIQAVLEEAEEKQMTSRSLGSVKIWLDELEDLVYDVGDILDEFANEALRRKLHEEEPSTSKIRNFIPACCAGFKTFNPSSVKFDIGLRSKIEGINKRLQEIVTEREFLKLNDGAGGRTITKTSRPPTSSLVEGQTYGRGEDKNAIVKLLLESDDAQLSVIPIVAQWAAGSFYCGLEVQLGGNNPSEISTTKVQVQLERCQRK</sequence>
<dbReference type="Proteomes" id="UP000737018">
    <property type="component" value="Unassembled WGS sequence"/>
</dbReference>
<gene>
    <name evidence="5" type="ORF">CMV_025051</name>
</gene>